<protein>
    <submittedName>
        <fullName evidence="1">TMhelix containing protein</fullName>
    </submittedName>
</protein>
<dbReference type="STRING" id="6239.F39E9.6.1"/>
<dbReference type="UCSC" id="F39E9.6">
    <property type="organism name" value="c. elegans"/>
</dbReference>
<sequence length="70" mass="8033">MHMIMVSTKKNSAIYPTEKMTSNMFFGMLRGVAWKEKMMSLGCANDLLRAVFNGEKSKYLKESTREEHPA</sequence>
<evidence type="ECO:0000313" key="2">
    <source>
        <dbReference type="Proteomes" id="UP000001940"/>
    </source>
</evidence>
<dbReference type="WormBase" id="F39E9.6">
    <property type="protein sequence ID" value="CE46809"/>
    <property type="gene ID" value="WBGene00018198"/>
</dbReference>
<reference evidence="1 2" key="1">
    <citation type="journal article" date="1998" name="Science">
        <title>Genome sequence of the nematode C. elegans: a platform for investigating biology.</title>
        <authorList>
            <consortium name="The C. elegans sequencing consortium"/>
            <person name="Sulson J.E."/>
            <person name="Waterston R."/>
        </authorList>
    </citation>
    <scope>NUCLEOTIDE SEQUENCE [LARGE SCALE GENOMIC DNA]</scope>
    <source>
        <strain evidence="1 2">Bristol N2</strain>
    </source>
</reference>
<dbReference type="Bgee" id="WBGene00018198">
    <property type="expression patterns" value="Expressed in larva and 1 other cell type or tissue"/>
</dbReference>
<dbReference type="Proteomes" id="UP000001940">
    <property type="component" value="Chromosome II"/>
</dbReference>
<gene>
    <name evidence="1" type="ORF">CELE_F39E9.6</name>
    <name evidence="1 3" type="ORF">F39E9.6</name>
</gene>
<dbReference type="RefSeq" id="NP_494503.2">
    <property type="nucleotide sequence ID" value="NM_062102.2"/>
</dbReference>
<keyword evidence="2" id="KW-1185">Reference proteome</keyword>
<dbReference type="AlphaFoldDB" id="O17115"/>
<evidence type="ECO:0000313" key="1">
    <source>
        <dbReference type="EMBL" id="CCD68916.2"/>
    </source>
</evidence>
<dbReference type="AGR" id="WB:WBGene00018198"/>
<name>O17115_CAEEL</name>
<organism evidence="1 2">
    <name type="scientific">Caenorhabditis elegans</name>
    <dbReference type="NCBI Taxonomy" id="6239"/>
    <lineage>
        <taxon>Eukaryota</taxon>
        <taxon>Metazoa</taxon>
        <taxon>Ecdysozoa</taxon>
        <taxon>Nematoda</taxon>
        <taxon>Chromadorea</taxon>
        <taxon>Rhabditida</taxon>
        <taxon>Rhabditina</taxon>
        <taxon>Rhabditomorpha</taxon>
        <taxon>Rhabditoidea</taxon>
        <taxon>Rhabditidae</taxon>
        <taxon>Peloderinae</taxon>
        <taxon>Caenorhabditis</taxon>
    </lineage>
</organism>
<dbReference type="InParanoid" id="O17115"/>
<dbReference type="CTD" id="173677"/>
<dbReference type="GeneID" id="173677"/>
<proteinExistence type="predicted"/>
<dbReference type="EMBL" id="BX284602">
    <property type="protein sequence ID" value="CCD68916.2"/>
    <property type="molecule type" value="Genomic_DNA"/>
</dbReference>
<dbReference type="PaxDb" id="6239-F39E9.6"/>
<dbReference type="KEGG" id="cel:CELE_F39E9.6"/>
<accession>O17115</accession>
<dbReference type="HOGENOM" id="CLU_2760116_0_0_1"/>
<evidence type="ECO:0000313" key="3">
    <source>
        <dbReference type="WormBase" id="F39E9.6"/>
    </source>
</evidence>